<dbReference type="InterPro" id="IPR000152">
    <property type="entry name" value="EGF-type_Asp/Asn_hydroxyl_site"/>
</dbReference>
<dbReference type="PROSITE" id="PS50026">
    <property type="entry name" value="EGF_3"/>
    <property type="match status" value="6"/>
</dbReference>
<dbReference type="Proteomes" id="UP001303046">
    <property type="component" value="Unassembled WGS sequence"/>
</dbReference>
<evidence type="ECO:0000259" key="8">
    <source>
        <dbReference type="PROSITE" id="PS50026"/>
    </source>
</evidence>
<reference evidence="10 11" key="1">
    <citation type="submission" date="2023-08" db="EMBL/GenBank/DDBJ databases">
        <title>A Necator americanus chromosomal reference genome.</title>
        <authorList>
            <person name="Ilik V."/>
            <person name="Petrzelkova K.J."/>
            <person name="Pardy F."/>
            <person name="Fuh T."/>
            <person name="Niatou-Singa F.S."/>
            <person name="Gouil Q."/>
            <person name="Baker L."/>
            <person name="Ritchie M.E."/>
            <person name="Jex A.R."/>
            <person name="Gazzola D."/>
            <person name="Li H."/>
            <person name="Toshio Fujiwara R."/>
            <person name="Zhan B."/>
            <person name="Aroian R.V."/>
            <person name="Pafco B."/>
            <person name="Schwarz E.M."/>
        </authorList>
    </citation>
    <scope>NUCLEOTIDE SEQUENCE [LARGE SCALE GENOMIC DNA]</scope>
    <source>
        <strain evidence="10 11">Aroian</strain>
        <tissue evidence="10">Whole animal</tissue>
    </source>
</reference>
<dbReference type="InterPro" id="IPR001881">
    <property type="entry name" value="EGF-like_Ca-bd_dom"/>
</dbReference>
<evidence type="ECO:0008006" key="12">
    <source>
        <dbReference type="Google" id="ProtNLM"/>
    </source>
</evidence>
<feature type="domain" description="EGF-like" evidence="8">
    <location>
        <begin position="931"/>
        <end position="971"/>
    </location>
</feature>
<keyword evidence="5" id="KW-0325">Glycoprotein</keyword>
<dbReference type="Gene3D" id="2.10.25.10">
    <property type="entry name" value="Laminin"/>
    <property type="match status" value="5"/>
</dbReference>
<feature type="domain" description="EGF-like" evidence="8">
    <location>
        <begin position="586"/>
        <end position="628"/>
    </location>
</feature>
<protein>
    <recommendedName>
        <fullName evidence="12">Calcium binding EGF domain protein</fullName>
    </recommendedName>
</protein>
<evidence type="ECO:0000313" key="11">
    <source>
        <dbReference type="Proteomes" id="UP001303046"/>
    </source>
</evidence>
<evidence type="ECO:0000256" key="5">
    <source>
        <dbReference type="ARBA" id="ARBA00023180"/>
    </source>
</evidence>
<evidence type="ECO:0000259" key="9">
    <source>
        <dbReference type="PROSITE" id="PS51220"/>
    </source>
</evidence>
<evidence type="ECO:0000256" key="3">
    <source>
        <dbReference type="ARBA" id="ARBA00022737"/>
    </source>
</evidence>
<evidence type="ECO:0000313" key="10">
    <source>
        <dbReference type="EMBL" id="KAK6745526.1"/>
    </source>
</evidence>
<keyword evidence="3" id="KW-0677">Repeat</keyword>
<dbReference type="SMART" id="SM00539">
    <property type="entry name" value="NIDO"/>
    <property type="match status" value="2"/>
</dbReference>
<dbReference type="Gene3D" id="2.40.155.10">
    <property type="entry name" value="Green fluorescent protein"/>
    <property type="match status" value="1"/>
</dbReference>
<evidence type="ECO:0000256" key="2">
    <source>
        <dbReference type="ARBA" id="ARBA00022729"/>
    </source>
</evidence>
<dbReference type="InterPro" id="IPR024731">
    <property type="entry name" value="NELL2-like_EGF"/>
</dbReference>
<feature type="disulfide bond" evidence="6">
    <location>
        <begin position="553"/>
        <end position="570"/>
    </location>
</feature>
<dbReference type="Pfam" id="PF06119">
    <property type="entry name" value="NIDO"/>
    <property type="match status" value="2"/>
</dbReference>
<feature type="domain" description="EGF-like" evidence="8">
    <location>
        <begin position="973"/>
        <end position="1012"/>
    </location>
</feature>
<name>A0ABR1D7Y1_NECAM</name>
<dbReference type="PROSITE" id="PS51220">
    <property type="entry name" value="NIDO"/>
    <property type="match status" value="1"/>
</dbReference>
<dbReference type="Gene3D" id="2.170.300.10">
    <property type="entry name" value="Tie2 ligand-binding domain superfamily"/>
    <property type="match status" value="1"/>
</dbReference>
<feature type="domain" description="EGF-like" evidence="8">
    <location>
        <begin position="542"/>
        <end position="585"/>
    </location>
</feature>
<keyword evidence="7" id="KW-0812">Transmembrane</keyword>
<evidence type="ECO:0000256" key="7">
    <source>
        <dbReference type="SAM" id="Phobius"/>
    </source>
</evidence>
<dbReference type="Pfam" id="PF12661">
    <property type="entry name" value="hEGF"/>
    <property type="match status" value="1"/>
</dbReference>
<keyword evidence="11" id="KW-1185">Reference proteome</keyword>
<dbReference type="InterPro" id="IPR003886">
    <property type="entry name" value="NIDO_dom"/>
</dbReference>
<evidence type="ECO:0000256" key="1">
    <source>
        <dbReference type="ARBA" id="ARBA00022536"/>
    </source>
</evidence>
<feature type="domain" description="EGF-like" evidence="8">
    <location>
        <begin position="629"/>
        <end position="667"/>
    </location>
</feature>
<dbReference type="InterPro" id="IPR000742">
    <property type="entry name" value="EGF"/>
</dbReference>
<feature type="domain" description="NIDO" evidence="9">
    <location>
        <begin position="119"/>
        <end position="255"/>
    </location>
</feature>
<evidence type="ECO:0000256" key="6">
    <source>
        <dbReference type="PROSITE-ProRule" id="PRU00076"/>
    </source>
</evidence>
<dbReference type="SUPFAM" id="SSF57184">
    <property type="entry name" value="Growth factor receptor domain"/>
    <property type="match status" value="3"/>
</dbReference>
<dbReference type="InterPro" id="IPR049883">
    <property type="entry name" value="NOTCH1_EGF-like"/>
</dbReference>
<dbReference type="Pfam" id="PF07645">
    <property type="entry name" value="EGF_CA"/>
    <property type="match status" value="5"/>
</dbReference>
<comment type="caution">
    <text evidence="10">The sequence shown here is derived from an EMBL/GenBank/DDBJ whole genome shotgun (WGS) entry which is preliminary data.</text>
</comment>
<dbReference type="CDD" id="cd00054">
    <property type="entry name" value="EGF_CA"/>
    <property type="match status" value="5"/>
</dbReference>
<dbReference type="InterPro" id="IPR009017">
    <property type="entry name" value="GFP"/>
</dbReference>
<keyword evidence="7" id="KW-1133">Transmembrane helix</keyword>
<dbReference type="SUPFAM" id="SSF57196">
    <property type="entry name" value="EGF/Laminin"/>
    <property type="match status" value="1"/>
</dbReference>
<feature type="transmembrane region" description="Helical" evidence="7">
    <location>
        <begin position="1104"/>
        <end position="1129"/>
    </location>
</feature>
<dbReference type="PANTHER" id="PTHR24039">
    <property type="entry name" value="FIBRILLIN-RELATED"/>
    <property type="match status" value="1"/>
</dbReference>
<comment type="caution">
    <text evidence="6">Lacks conserved residue(s) required for the propagation of feature annotation.</text>
</comment>
<sequence>MRRSLLVGLYALQCCCFLLVWSENFRYGAHRRYKRQLGEISSPQIDLNITVPYIFSARLYPYGEHKGDLLIDAESEPYKLANPFRYLGQVYDTIFIHSSGLVNFSPSIPSPAALPIDEPVLAVYWMNTEGARVFYRETDDTSIVNIAHNEVNIQYRYGSKFRVKSVVIITWEGGRPPNSEADGNVFQLALIVGDSMTFAHIVYSKLNSNDNAVAGFSTLNTSYSLPDSATHDALLLSEKSDIGIPGEWLFRVDESQVYLCGAGFKGLECIDSCAPSQWFNDCSKSDYGLPGKALAHPSRIDSCHCDGGDPCDQETGRCPNGRCSPGWKGAPTCDEDEDECELDDVCPSAQPDCLNTPGSYLCICFEYDEKSKICKGSKPVQNAEEKIPVQIVPVQPSFGRTTAATKPALLRNRFVSTTHPTTTTAVTTRRFTTAVSTTLPTTTMSTTTVTELAPTIKPVEFKPAKIKPSTPICPPCDTHATYREGRCECNAGWKPYKNICIDIDECAESSVCGAHSQCVNRPGSYDCTCDKGYRFEEGGCVDINECRENENVCGRGSGVECLNRPGSYECMCKDGFDGDARIGCTDIDECATGSQHCGPHAKCINTVGGYECECFSGFERIAEGAGCTDIDECFLSMCHPAARCSNLVGSFSCTCPDGFIGDGMQCHETILYPIANDSVVVPRKMNAIATIDLPSPVFVFGKQYHTVYLSSNGILSFDRPLPGLVERTDTLREAAIFALHVQYDYVREGLVAYTYINESDSSAYSLLSRSSASVQNNFRLSNFRTKTLHLFTFDRMRQEGSENLNSFQIVLAQSDEATIATLIYEKTQSKGPITGIASPTKFHTLPNNMLSSYSNVGQPGKWMLRIDDVIGPCPSGTMGPPLCDEECPAGRYGFSCQRSCHCAAGFPCDMSSGVCANGCAAGWTGSNCDQDVDECLTGMVICGQNAVCHNTVGGYECRCRKGFSGNGKECTPVELRCTSRFGRSCSTNGSCEEREDGPRCVCAPGYRGDGFVCTPQSHIHSSVEDITHLLRDPESSSDNDSSDVGEHPFVMTAWHGMDDKTTARPPISRPRSPLFITPTTKPKVEIKENTSKEKQEESADATTLLFLIGPAVLCAIWVILVILVIAVCCKNKNGQRTRTNVKQFDGVWNPPARTAICAPSNVASHYPTRIRPFDAY</sequence>
<dbReference type="Pfam" id="PF12947">
    <property type="entry name" value="EGF_3"/>
    <property type="match status" value="1"/>
</dbReference>
<dbReference type="PROSITE" id="PS01187">
    <property type="entry name" value="EGF_CA"/>
    <property type="match status" value="4"/>
</dbReference>
<dbReference type="PROSITE" id="PS01186">
    <property type="entry name" value="EGF_2"/>
    <property type="match status" value="4"/>
</dbReference>
<gene>
    <name evidence="10" type="primary">Necator_chrIII.g12712</name>
    <name evidence="10" type="ORF">RB195_011945</name>
</gene>
<dbReference type="PANTHER" id="PTHR24039:SF51">
    <property type="entry name" value="NIDOGEN"/>
    <property type="match status" value="1"/>
</dbReference>
<dbReference type="SMART" id="SM00181">
    <property type="entry name" value="EGF"/>
    <property type="match status" value="8"/>
</dbReference>
<proteinExistence type="predicted"/>
<organism evidence="10 11">
    <name type="scientific">Necator americanus</name>
    <name type="common">Human hookworm</name>
    <dbReference type="NCBI Taxonomy" id="51031"/>
    <lineage>
        <taxon>Eukaryota</taxon>
        <taxon>Metazoa</taxon>
        <taxon>Ecdysozoa</taxon>
        <taxon>Nematoda</taxon>
        <taxon>Chromadorea</taxon>
        <taxon>Rhabditida</taxon>
        <taxon>Rhabditina</taxon>
        <taxon>Rhabditomorpha</taxon>
        <taxon>Strongyloidea</taxon>
        <taxon>Ancylostomatidae</taxon>
        <taxon>Bunostominae</taxon>
        <taxon>Necator</taxon>
    </lineage>
</organism>
<dbReference type="InterPro" id="IPR009030">
    <property type="entry name" value="Growth_fac_rcpt_cys_sf"/>
</dbReference>
<feature type="domain" description="EGF-like" evidence="8">
    <location>
        <begin position="502"/>
        <end position="539"/>
    </location>
</feature>
<dbReference type="InterPro" id="IPR013032">
    <property type="entry name" value="EGF-like_CS"/>
</dbReference>
<keyword evidence="1 6" id="KW-0245">EGF-like domain</keyword>
<evidence type="ECO:0000256" key="4">
    <source>
        <dbReference type="ARBA" id="ARBA00023157"/>
    </source>
</evidence>
<keyword evidence="2" id="KW-0732">Signal</keyword>
<dbReference type="PROSITE" id="PS00010">
    <property type="entry name" value="ASX_HYDROXYL"/>
    <property type="match status" value="5"/>
</dbReference>
<keyword evidence="7" id="KW-0472">Membrane</keyword>
<dbReference type="InterPro" id="IPR018097">
    <property type="entry name" value="EGF_Ca-bd_CS"/>
</dbReference>
<keyword evidence="4 6" id="KW-1015">Disulfide bond</keyword>
<dbReference type="SMART" id="SM00179">
    <property type="entry name" value="EGF_CA"/>
    <property type="match status" value="6"/>
</dbReference>
<accession>A0ABR1D7Y1</accession>
<dbReference type="EMBL" id="JAVFWL010000003">
    <property type="protein sequence ID" value="KAK6745526.1"/>
    <property type="molecule type" value="Genomic_DNA"/>
</dbReference>